<dbReference type="Gene3D" id="3.40.50.720">
    <property type="entry name" value="NAD(P)-binding Rossmann-like Domain"/>
    <property type="match status" value="1"/>
</dbReference>
<feature type="active site" evidence="3">
    <location>
        <position position="172"/>
    </location>
</feature>
<dbReference type="Pfam" id="PF14833">
    <property type="entry name" value="NAD_binding_11"/>
    <property type="match status" value="1"/>
</dbReference>
<dbReference type="SUPFAM" id="SSF51735">
    <property type="entry name" value="NAD(P)-binding Rossmann-fold domains"/>
    <property type="match status" value="1"/>
</dbReference>
<dbReference type="InterPro" id="IPR006115">
    <property type="entry name" value="6PGDH_NADP-bd"/>
</dbReference>
<dbReference type="InterPro" id="IPR036291">
    <property type="entry name" value="NAD(P)-bd_dom_sf"/>
</dbReference>
<dbReference type="InterPro" id="IPR013328">
    <property type="entry name" value="6PGD_dom2"/>
</dbReference>
<dbReference type="EMBL" id="JABWDU010000007">
    <property type="protein sequence ID" value="NVD41870.1"/>
    <property type="molecule type" value="Genomic_DNA"/>
</dbReference>
<keyword evidence="2" id="KW-0520">NAD</keyword>
<gene>
    <name evidence="6" type="ORF">HT585_23660</name>
</gene>
<dbReference type="PANTHER" id="PTHR43060">
    <property type="entry name" value="3-HYDROXYISOBUTYRATE DEHYDROGENASE-LIKE 1, MITOCHONDRIAL-RELATED"/>
    <property type="match status" value="1"/>
</dbReference>
<dbReference type="PANTHER" id="PTHR43060:SF15">
    <property type="entry name" value="3-HYDROXYISOBUTYRATE DEHYDROGENASE-LIKE 1, MITOCHONDRIAL-RELATED"/>
    <property type="match status" value="1"/>
</dbReference>
<dbReference type="Proteomes" id="UP000520198">
    <property type="component" value="Unassembled WGS sequence"/>
</dbReference>
<dbReference type="GO" id="GO:0050661">
    <property type="term" value="F:NADP binding"/>
    <property type="evidence" value="ECO:0007669"/>
    <property type="project" value="InterPro"/>
</dbReference>
<dbReference type="InterPro" id="IPR008927">
    <property type="entry name" value="6-PGluconate_DH-like_C_sf"/>
</dbReference>
<keyword evidence="7" id="KW-1185">Reference proteome</keyword>
<sequence>MSDLPRVGFIGLGDQGAPMAIAIAEKYELRVWARRGSSYEALGHAPHIRASSPADLAASVDVLCLCLRNDADLHELFADRRIFRELGRDRIIINHATGDPIESEGFERLAAEWGVRFLDAPVSGGRPGAEARSLTCFVGGQPGALEDSRDIMGCHSSSIIAMGPAGSGQMAKLCNNALTISNLRNVVEVFAMANKLGLSLAGLREAFAHSSGASFILQALGTKVTKTNAAHIAELNRTDLREFAEAMSRKHIDPTALLQWGIRGPDGLEELVRRLPQSSR</sequence>
<evidence type="ECO:0000256" key="2">
    <source>
        <dbReference type="ARBA" id="ARBA00023027"/>
    </source>
</evidence>
<dbReference type="Pfam" id="PF03446">
    <property type="entry name" value="NAD_binding_2"/>
    <property type="match status" value="1"/>
</dbReference>
<dbReference type="AlphaFoldDB" id="A0A7Y6QA43"/>
<protein>
    <submittedName>
        <fullName evidence="6">NAD(P)-dependent oxidoreductase</fullName>
    </submittedName>
</protein>
<dbReference type="InterPro" id="IPR015815">
    <property type="entry name" value="HIBADH-related"/>
</dbReference>
<accession>A0A7Y6QA43</accession>
<evidence type="ECO:0000256" key="3">
    <source>
        <dbReference type="PIRSR" id="PIRSR000103-1"/>
    </source>
</evidence>
<evidence type="ECO:0000313" key="7">
    <source>
        <dbReference type="Proteomes" id="UP000520198"/>
    </source>
</evidence>
<evidence type="ECO:0000259" key="5">
    <source>
        <dbReference type="Pfam" id="PF14833"/>
    </source>
</evidence>
<dbReference type="GO" id="GO:0016491">
    <property type="term" value="F:oxidoreductase activity"/>
    <property type="evidence" value="ECO:0007669"/>
    <property type="project" value="UniProtKB-KW"/>
</dbReference>
<evidence type="ECO:0000259" key="4">
    <source>
        <dbReference type="Pfam" id="PF03446"/>
    </source>
</evidence>
<reference evidence="6 7" key="1">
    <citation type="submission" date="2020-06" db="EMBL/GenBank/DDBJ databases">
        <authorList>
            <person name="Grouzdev D.S."/>
        </authorList>
    </citation>
    <scope>NUCLEOTIDE SEQUENCE [LARGE SCALE GENOMIC DNA]</scope>
    <source>
        <strain evidence="6 7">HO-A22</strain>
    </source>
</reference>
<dbReference type="GO" id="GO:0051287">
    <property type="term" value="F:NAD binding"/>
    <property type="evidence" value="ECO:0007669"/>
    <property type="project" value="InterPro"/>
</dbReference>
<organism evidence="6 7">
    <name type="scientific">Ensifer oleiphilus</name>
    <dbReference type="NCBI Taxonomy" id="2742698"/>
    <lineage>
        <taxon>Bacteria</taxon>
        <taxon>Pseudomonadati</taxon>
        <taxon>Pseudomonadota</taxon>
        <taxon>Alphaproteobacteria</taxon>
        <taxon>Hyphomicrobiales</taxon>
        <taxon>Rhizobiaceae</taxon>
        <taxon>Sinorhizobium/Ensifer group</taxon>
        <taxon>Ensifer</taxon>
    </lineage>
</organism>
<name>A0A7Y6QA43_9HYPH</name>
<evidence type="ECO:0000256" key="1">
    <source>
        <dbReference type="ARBA" id="ARBA00023002"/>
    </source>
</evidence>
<feature type="domain" description="3-hydroxyisobutyrate dehydrogenase-like NAD-binding" evidence="5">
    <location>
        <begin position="166"/>
        <end position="227"/>
    </location>
</feature>
<evidence type="ECO:0000313" key="6">
    <source>
        <dbReference type="EMBL" id="NVD41870.1"/>
    </source>
</evidence>
<feature type="domain" description="6-phosphogluconate dehydrogenase NADP-binding" evidence="4">
    <location>
        <begin position="6"/>
        <end position="163"/>
    </location>
</feature>
<dbReference type="RefSeq" id="WP_176355253.1">
    <property type="nucleotide sequence ID" value="NZ_JABWDU010000007.1"/>
</dbReference>
<keyword evidence="1" id="KW-0560">Oxidoreductase</keyword>
<proteinExistence type="predicted"/>
<dbReference type="PIRSF" id="PIRSF000103">
    <property type="entry name" value="HIBADH"/>
    <property type="match status" value="1"/>
</dbReference>
<dbReference type="InterPro" id="IPR029154">
    <property type="entry name" value="HIBADH-like_NADP-bd"/>
</dbReference>
<comment type="caution">
    <text evidence="6">The sequence shown here is derived from an EMBL/GenBank/DDBJ whole genome shotgun (WGS) entry which is preliminary data.</text>
</comment>
<dbReference type="Gene3D" id="1.10.1040.10">
    <property type="entry name" value="N-(1-d-carboxylethyl)-l-norvaline Dehydrogenase, domain 2"/>
    <property type="match status" value="1"/>
</dbReference>
<dbReference type="SUPFAM" id="SSF48179">
    <property type="entry name" value="6-phosphogluconate dehydrogenase C-terminal domain-like"/>
    <property type="match status" value="1"/>
</dbReference>